<feature type="region of interest" description="Disordered" evidence="1">
    <location>
        <begin position="287"/>
        <end position="351"/>
    </location>
</feature>
<organism evidence="2 3">
    <name type="scientific">Fusarium austroafricanum</name>
    <dbReference type="NCBI Taxonomy" id="2364996"/>
    <lineage>
        <taxon>Eukaryota</taxon>
        <taxon>Fungi</taxon>
        <taxon>Dikarya</taxon>
        <taxon>Ascomycota</taxon>
        <taxon>Pezizomycotina</taxon>
        <taxon>Sordariomycetes</taxon>
        <taxon>Hypocreomycetidae</taxon>
        <taxon>Hypocreales</taxon>
        <taxon>Nectriaceae</taxon>
        <taxon>Fusarium</taxon>
        <taxon>Fusarium concolor species complex</taxon>
    </lineage>
</organism>
<proteinExistence type="predicted"/>
<keyword evidence="3" id="KW-1185">Reference proteome</keyword>
<name>A0A8H4K5L9_9HYPO</name>
<dbReference type="EMBL" id="JAADJG010000557">
    <property type="protein sequence ID" value="KAF4444155.1"/>
    <property type="molecule type" value="Genomic_DNA"/>
</dbReference>
<evidence type="ECO:0008006" key="4">
    <source>
        <dbReference type="Google" id="ProtNLM"/>
    </source>
</evidence>
<feature type="compositionally biased region" description="Basic and acidic residues" evidence="1">
    <location>
        <begin position="333"/>
        <end position="351"/>
    </location>
</feature>
<gene>
    <name evidence="2" type="ORF">F53441_11213</name>
</gene>
<evidence type="ECO:0000313" key="3">
    <source>
        <dbReference type="Proteomes" id="UP000605986"/>
    </source>
</evidence>
<feature type="compositionally biased region" description="Basic and acidic residues" evidence="1">
    <location>
        <begin position="205"/>
        <end position="216"/>
    </location>
</feature>
<feature type="region of interest" description="Disordered" evidence="1">
    <location>
        <begin position="153"/>
        <end position="216"/>
    </location>
</feature>
<dbReference type="PANTHER" id="PTHR38166:SF1">
    <property type="entry name" value="C2H2-TYPE DOMAIN-CONTAINING PROTEIN"/>
    <property type="match status" value="1"/>
</dbReference>
<reference evidence="2" key="1">
    <citation type="submission" date="2020-01" db="EMBL/GenBank/DDBJ databases">
        <title>Identification and distribution of gene clusters putatively required for synthesis of sphingolipid metabolism inhibitors in phylogenetically diverse species of the filamentous fungus Fusarium.</title>
        <authorList>
            <person name="Kim H.-S."/>
            <person name="Busman M."/>
            <person name="Brown D.W."/>
            <person name="Divon H."/>
            <person name="Uhlig S."/>
            <person name="Proctor R.H."/>
        </authorList>
    </citation>
    <scope>NUCLEOTIDE SEQUENCE</scope>
    <source>
        <strain evidence="2">NRRL 53441</strain>
    </source>
</reference>
<dbReference type="PANTHER" id="PTHR38166">
    <property type="entry name" value="C2H2-TYPE DOMAIN-CONTAINING PROTEIN-RELATED"/>
    <property type="match status" value="1"/>
</dbReference>
<sequence length="679" mass="74488">MGPFPNPIRPHEEDTGSGFLQELDNASYDRAAFRLPSSSDMRSHSLTPSIEQWLAESDPLQESLHFRNNPTFGHSLCGGSLSYRLPLIFAEPSQPSPGSAASSTSFLSMDPLKAHDPTSPVFCDAALLVGCGQIFYSNSDTNHHSKTRVANVADEVVGMSPPESAPDTLKRGPDPEAERSKSTENQNLRLRDSHMNQASLPLRSVPKEAVKQETIPKVRNADYIEESGVNAATTSPSSTPTASSHLELLSISSDSEWEDAPGINTQGFKIFSQVFCRLTCFAQEAVSEGKSGESGSKGKQPAKSDDGSSSNSVGGSTQSRKHRRYDDGGDDGTGDKGNEPPSKKGKGRRSECQARPKFLACPFWKLDPDKYWECFLKKNDTIAHLKQHLTRRHTPEYYCQICYKKFKDYNLYDSHALERSCTRDPSAKLEGISQQQKNSLSVKSKGSIESQWYAVWSILFPDIEAPTTIYIHSTQSEDFCRIQQFAQREGVAILLDELSNSGLVVRTSASDEDLRSTIRRAMASIFRNYSLRRLPTADDSEMAPVSAEQSQIIVGVPPQVEASAEPGTNSGIALGNSISADVTQLQSRLGMEDIIDHYRPNITQFPMTSTFLPRSLLEANHGLVQEGHEGSASAPAFSDALNLEQSLSSHVTGFNFDLGVYHGPEAVDWDALLQDVINE</sequence>
<accession>A0A8H4K5L9</accession>
<evidence type="ECO:0000256" key="1">
    <source>
        <dbReference type="SAM" id="MobiDB-lite"/>
    </source>
</evidence>
<protein>
    <recommendedName>
        <fullName evidence="4">C2H2-type domain-containing protein</fullName>
    </recommendedName>
</protein>
<comment type="caution">
    <text evidence="2">The sequence shown here is derived from an EMBL/GenBank/DDBJ whole genome shotgun (WGS) entry which is preliminary data.</text>
</comment>
<dbReference type="Proteomes" id="UP000605986">
    <property type="component" value="Unassembled WGS sequence"/>
</dbReference>
<dbReference type="OrthoDB" id="4738706at2759"/>
<evidence type="ECO:0000313" key="2">
    <source>
        <dbReference type="EMBL" id="KAF4444155.1"/>
    </source>
</evidence>
<feature type="compositionally biased region" description="Low complexity" evidence="1">
    <location>
        <begin position="307"/>
        <end position="316"/>
    </location>
</feature>
<dbReference type="AlphaFoldDB" id="A0A8H4K5L9"/>
<feature type="compositionally biased region" description="Basic and acidic residues" evidence="1">
    <location>
        <begin position="168"/>
        <end position="182"/>
    </location>
</feature>